<dbReference type="AlphaFoldDB" id="A0A1I7XUX5"/>
<feature type="transmembrane region" description="Helical" evidence="1">
    <location>
        <begin position="20"/>
        <end position="39"/>
    </location>
</feature>
<dbReference type="WBParaSite" id="Hba_21326">
    <property type="protein sequence ID" value="Hba_21326"/>
    <property type="gene ID" value="Hba_21326"/>
</dbReference>
<keyword evidence="1" id="KW-1133">Transmembrane helix</keyword>
<sequence>MKYFESYFNTYSPYVDNICIKSIITVVPFLLAWTLFDHHGLSFVIPVESALFCRTIIIIIIIIIVIIIIIIMD</sequence>
<accession>A0A1I7XUX5</accession>
<keyword evidence="1" id="KW-0812">Transmembrane</keyword>
<protein>
    <submittedName>
        <fullName evidence="3">Conserved domain protein</fullName>
    </submittedName>
</protein>
<evidence type="ECO:0000313" key="3">
    <source>
        <dbReference type="WBParaSite" id="Hba_21326"/>
    </source>
</evidence>
<evidence type="ECO:0000313" key="2">
    <source>
        <dbReference type="Proteomes" id="UP000095283"/>
    </source>
</evidence>
<reference evidence="3" key="1">
    <citation type="submission" date="2016-11" db="UniProtKB">
        <authorList>
            <consortium name="WormBaseParasite"/>
        </authorList>
    </citation>
    <scope>IDENTIFICATION</scope>
</reference>
<organism evidence="2 3">
    <name type="scientific">Heterorhabditis bacteriophora</name>
    <name type="common">Entomopathogenic nematode worm</name>
    <dbReference type="NCBI Taxonomy" id="37862"/>
    <lineage>
        <taxon>Eukaryota</taxon>
        <taxon>Metazoa</taxon>
        <taxon>Ecdysozoa</taxon>
        <taxon>Nematoda</taxon>
        <taxon>Chromadorea</taxon>
        <taxon>Rhabditida</taxon>
        <taxon>Rhabditina</taxon>
        <taxon>Rhabditomorpha</taxon>
        <taxon>Strongyloidea</taxon>
        <taxon>Heterorhabditidae</taxon>
        <taxon>Heterorhabditis</taxon>
    </lineage>
</organism>
<evidence type="ECO:0000256" key="1">
    <source>
        <dbReference type="SAM" id="Phobius"/>
    </source>
</evidence>
<keyword evidence="2" id="KW-1185">Reference proteome</keyword>
<proteinExistence type="predicted"/>
<dbReference type="Proteomes" id="UP000095283">
    <property type="component" value="Unplaced"/>
</dbReference>
<keyword evidence="1" id="KW-0472">Membrane</keyword>
<feature type="transmembrane region" description="Helical" evidence="1">
    <location>
        <begin position="51"/>
        <end position="72"/>
    </location>
</feature>
<name>A0A1I7XUX5_HETBA</name>